<evidence type="ECO:0000313" key="2">
    <source>
        <dbReference type="Proteomes" id="UP000324800"/>
    </source>
</evidence>
<protein>
    <submittedName>
        <fullName evidence="1">Uncharacterized protein</fullName>
    </submittedName>
</protein>
<organism evidence="1 2">
    <name type="scientific">Streblomastix strix</name>
    <dbReference type="NCBI Taxonomy" id="222440"/>
    <lineage>
        <taxon>Eukaryota</taxon>
        <taxon>Metamonada</taxon>
        <taxon>Preaxostyla</taxon>
        <taxon>Oxymonadida</taxon>
        <taxon>Streblomastigidae</taxon>
        <taxon>Streblomastix</taxon>
    </lineage>
</organism>
<dbReference type="AlphaFoldDB" id="A0A5J4TBZ5"/>
<evidence type="ECO:0000313" key="1">
    <source>
        <dbReference type="EMBL" id="KAA6355323.1"/>
    </source>
</evidence>
<sequence>MDDGDANRSRTNVFASDSEIIVIDADAGPALRTPLMQEIQFFIMRFIELLTRLNAFATDFWANPIAQAQRRDYKTRNLHDPEVIRQAEFPPHQVLSNAANSRVDG</sequence>
<comment type="caution">
    <text evidence="1">The sequence shown here is derived from an EMBL/GenBank/DDBJ whole genome shotgun (WGS) entry which is preliminary data.</text>
</comment>
<dbReference type="EMBL" id="SNRW01034794">
    <property type="protein sequence ID" value="KAA6355323.1"/>
    <property type="molecule type" value="Genomic_DNA"/>
</dbReference>
<proteinExistence type="predicted"/>
<feature type="non-terminal residue" evidence="1">
    <location>
        <position position="105"/>
    </location>
</feature>
<reference evidence="1 2" key="1">
    <citation type="submission" date="2019-03" db="EMBL/GenBank/DDBJ databases">
        <title>Single cell metagenomics reveals metabolic interactions within the superorganism composed of flagellate Streblomastix strix and complex community of Bacteroidetes bacteria on its surface.</title>
        <authorList>
            <person name="Treitli S.C."/>
            <person name="Kolisko M."/>
            <person name="Husnik F."/>
            <person name="Keeling P."/>
            <person name="Hampl V."/>
        </authorList>
    </citation>
    <scope>NUCLEOTIDE SEQUENCE [LARGE SCALE GENOMIC DNA]</scope>
    <source>
        <strain evidence="1">ST1C</strain>
    </source>
</reference>
<accession>A0A5J4TBZ5</accession>
<dbReference type="Proteomes" id="UP000324800">
    <property type="component" value="Unassembled WGS sequence"/>
</dbReference>
<name>A0A5J4TBZ5_9EUKA</name>
<gene>
    <name evidence="1" type="ORF">EZS28_049150</name>
</gene>